<dbReference type="SUPFAM" id="SSF55729">
    <property type="entry name" value="Acyl-CoA N-acyltransferases (Nat)"/>
    <property type="match status" value="1"/>
</dbReference>
<evidence type="ECO:0000313" key="3">
    <source>
        <dbReference type="Proteomes" id="UP000176914"/>
    </source>
</evidence>
<comment type="caution">
    <text evidence="2">The sequence shown here is derived from an EMBL/GenBank/DDBJ whole genome shotgun (WGS) entry which is preliminary data.</text>
</comment>
<protein>
    <recommendedName>
        <fullName evidence="1">N-acetyltransferase domain-containing protein</fullName>
    </recommendedName>
</protein>
<feature type="domain" description="N-acetyltransferase" evidence="1">
    <location>
        <begin position="5"/>
        <end position="142"/>
    </location>
</feature>
<dbReference type="InterPro" id="IPR039143">
    <property type="entry name" value="GNPNAT1-like"/>
</dbReference>
<dbReference type="Proteomes" id="UP000176914">
    <property type="component" value="Unassembled WGS sequence"/>
</dbReference>
<dbReference type="PANTHER" id="PTHR13355:SF15">
    <property type="entry name" value="GCN5-RELATED N-ACETYLTRANSFERASE 3, CHLOROPLASTIC"/>
    <property type="match status" value="1"/>
</dbReference>
<dbReference type="EMBL" id="MFLL01000027">
    <property type="protein sequence ID" value="OGG68808.1"/>
    <property type="molecule type" value="Genomic_DNA"/>
</dbReference>
<proteinExistence type="predicted"/>
<dbReference type="CDD" id="cd04301">
    <property type="entry name" value="NAT_SF"/>
    <property type="match status" value="1"/>
</dbReference>
<dbReference type="PROSITE" id="PS51186">
    <property type="entry name" value="GNAT"/>
    <property type="match status" value="1"/>
</dbReference>
<organism evidence="2 3">
    <name type="scientific">Candidatus Kaiserbacteria bacterium RIFCSPHIGHO2_02_FULL_55_25</name>
    <dbReference type="NCBI Taxonomy" id="1798498"/>
    <lineage>
        <taxon>Bacteria</taxon>
        <taxon>Candidatus Kaiseribacteriota</taxon>
    </lineage>
</organism>
<evidence type="ECO:0000259" key="1">
    <source>
        <dbReference type="PROSITE" id="PS51186"/>
    </source>
</evidence>
<dbReference type="InterPro" id="IPR000182">
    <property type="entry name" value="GNAT_dom"/>
</dbReference>
<dbReference type="Gene3D" id="3.40.630.30">
    <property type="match status" value="1"/>
</dbReference>
<dbReference type="PANTHER" id="PTHR13355">
    <property type="entry name" value="GLUCOSAMINE 6-PHOSPHATE N-ACETYLTRANSFERASE"/>
    <property type="match status" value="1"/>
</dbReference>
<name>A0A1F6E574_9BACT</name>
<reference evidence="2 3" key="1">
    <citation type="journal article" date="2016" name="Nat. Commun.">
        <title>Thousands of microbial genomes shed light on interconnected biogeochemical processes in an aquifer system.</title>
        <authorList>
            <person name="Anantharaman K."/>
            <person name="Brown C.T."/>
            <person name="Hug L.A."/>
            <person name="Sharon I."/>
            <person name="Castelle C.J."/>
            <person name="Probst A.J."/>
            <person name="Thomas B.C."/>
            <person name="Singh A."/>
            <person name="Wilkins M.J."/>
            <person name="Karaoz U."/>
            <person name="Brodie E.L."/>
            <person name="Williams K.H."/>
            <person name="Hubbard S.S."/>
            <person name="Banfield J.F."/>
        </authorList>
    </citation>
    <scope>NUCLEOTIDE SEQUENCE [LARGE SCALE GENOMIC DNA]</scope>
</reference>
<dbReference type="AlphaFoldDB" id="A0A1F6E574"/>
<dbReference type="InterPro" id="IPR016181">
    <property type="entry name" value="Acyl_CoA_acyltransferase"/>
</dbReference>
<dbReference type="Pfam" id="PF00583">
    <property type="entry name" value="Acetyltransf_1"/>
    <property type="match status" value="1"/>
</dbReference>
<accession>A0A1F6E574</accession>
<gene>
    <name evidence="2" type="ORF">A3C20_00355</name>
</gene>
<evidence type="ECO:0000313" key="2">
    <source>
        <dbReference type="EMBL" id="OGG68808.1"/>
    </source>
</evidence>
<dbReference type="GO" id="GO:0008080">
    <property type="term" value="F:N-acetyltransferase activity"/>
    <property type="evidence" value="ECO:0007669"/>
    <property type="project" value="TreeGrafter"/>
</dbReference>
<sequence>MITIERLVEATPRAVEELIALGRDLHSDDRTMSIADLEEILRDDSAICMVVLDNGRIKGMATLYIIPKFGSKNGLLEDVIVSSEYRGQGLGEKLVKSLIEEAKARRVRSISLTSRPVRVASHKLYQKLGFEKKETEVFKLFL</sequence>